<proteinExistence type="predicted"/>
<comment type="caution">
    <text evidence="4">The sequence shown here is derived from an EMBL/GenBank/DDBJ whole genome shotgun (WGS) entry which is preliminary data.</text>
</comment>
<dbReference type="InterPro" id="IPR000182">
    <property type="entry name" value="GNAT_dom"/>
</dbReference>
<dbReference type="CDD" id="cd04301">
    <property type="entry name" value="NAT_SF"/>
    <property type="match status" value="1"/>
</dbReference>
<evidence type="ECO:0000256" key="2">
    <source>
        <dbReference type="ARBA" id="ARBA00023315"/>
    </source>
</evidence>
<dbReference type="EMBL" id="ODAM01000045">
    <property type="protein sequence ID" value="SOQ07752.1"/>
    <property type="molecule type" value="Genomic_DNA"/>
</dbReference>
<dbReference type="PANTHER" id="PTHR43072">
    <property type="entry name" value="N-ACETYLTRANSFERASE"/>
    <property type="match status" value="1"/>
</dbReference>
<dbReference type="GO" id="GO:0016747">
    <property type="term" value="F:acyltransferase activity, transferring groups other than amino-acyl groups"/>
    <property type="evidence" value="ECO:0007669"/>
    <property type="project" value="InterPro"/>
</dbReference>
<evidence type="ECO:0000256" key="1">
    <source>
        <dbReference type="ARBA" id="ARBA00022679"/>
    </source>
</evidence>
<dbReference type="AlphaFoldDB" id="A0AB38EB05"/>
<evidence type="ECO:0000259" key="3">
    <source>
        <dbReference type="PROSITE" id="PS51186"/>
    </source>
</evidence>
<dbReference type="Pfam" id="PF00583">
    <property type="entry name" value="Acetyltransf_1"/>
    <property type="match status" value="1"/>
</dbReference>
<dbReference type="InterPro" id="IPR016181">
    <property type="entry name" value="Acyl_CoA_acyltransferase"/>
</dbReference>
<dbReference type="SUPFAM" id="SSF55729">
    <property type="entry name" value="Acyl-CoA N-acyltransferases (Nat)"/>
    <property type="match status" value="1"/>
</dbReference>
<accession>A0AB38EB05</accession>
<organism evidence="4 5">
    <name type="scientific">Pseudomonas syringae pv. persicae</name>
    <dbReference type="NCBI Taxonomy" id="237306"/>
    <lineage>
        <taxon>Bacteria</taxon>
        <taxon>Pseudomonadati</taxon>
        <taxon>Pseudomonadota</taxon>
        <taxon>Gammaproteobacteria</taxon>
        <taxon>Pseudomonadales</taxon>
        <taxon>Pseudomonadaceae</taxon>
        <taxon>Pseudomonas</taxon>
    </lineage>
</organism>
<protein>
    <submittedName>
        <fullName evidence="4">N-acetyltransferase GCN5</fullName>
    </submittedName>
</protein>
<evidence type="ECO:0000313" key="5">
    <source>
        <dbReference type="Proteomes" id="UP000237580"/>
    </source>
</evidence>
<gene>
    <name evidence="4" type="ORF">NCPPB2254_01496</name>
</gene>
<dbReference type="Proteomes" id="UP000237580">
    <property type="component" value="Unassembled WGS sequence"/>
</dbReference>
<evidence type="ECO:0000313" key="4">
    <source>
        <dbReference type="EMBL" id="SOQ07752.1"/>
    </source>
</evidence>
<keyword evidence="1" id="KW-0808">Transferase</keyword>
<reference evidence="4 5" key="1">
    <citation type="submission" date="2017-11" db="EMBL/GenBank/DDBJ databases">
        <authorList>
            <person name="Blom J."/>
        </authorList>
    </citation>
    <scope>NUCLEOTIDE SEQUENCE [LARGE SCALE GENOMIC DNA]</scope>
    <source>
        <strain evidence="4">NCPPB 2254</strain>
    </source>
</reference>
<dbReference type="PANTHER" id="PTHR43072:SF23">
    <property type="entry name" value="UPF0039 PROTEIN C11D3.02C"/>
    <property type="match status" value="1"/>
</dbReference>
<name>A0AB38EB05_9PSED</name>
<dbReference type="Gene3D" id="3.40.630.30">
    <property type="match status" value="1"/>
</dbReference>
<dbReference type="PROSITE" id="PS51186">
    <property type="entry name" value="GNAT"/>
    <property type="match status" value="1"/>
</dbReference>
<keyword evidence="2" id="KW-0012">Acyltransferase</keyword>
<sequence>MSVLPLQPSAADSKSARKKSAVSRLGIDHWITPLDDGSHVLIRPLKAEDRAREFAFIKNLSPESRHFRFLVTMKEPGEPLLDQLMDIDYRQRMAYVALHMDDGLLTEIGMARYAADDSVQCESAIAVADAWQRKGLGRQLMGHLINAARLNGFQYMTSMDSASNSPMRHLAKALGFTSSGDPLDATQVVYRLKLNLYREPHYSRAETKIKAQTGAGSAPAGCLTDDERPARLCCPATYRHDYGAACP</sequence>
<feature type="domain" description="N-acetyltransferase" evidence="3">
    <location>
        <begin position="40"/>
        <end position="197"/>
    </location>
</feature>